<dbReference type="EMBL" id="UYRS01018495">
    <property type="protein sequence ID" value="VDK36590.1"/>
    <property type="molecule type" value="Genomic_DNA"/>
</dbReference>
<feature type="compositionally biased region" description="Polar residues" evidence="8">
    <location>
        <begin position="43"/>
        <end position="53"/>
    </location>
</feature>
<dbReference type="OrthoDB" id="8964853at2759"/>
<dbReference type="SMART" id="SM00353">
    <property type="entry name" value="HLH"/>
    <property type="match status" value="1"/>
</dbReference>
<keyword evidence="6" id="KW-0539">Nucleus</keyword>
<feature type="region of interest" description="Disordered" evidence="8">
    <location>
        <begin position="1"/>
        <end position="116"/>
    </location>
</feature>
<feature type="region of interest" description="Disordered" evidence="8">
    <location>
        <begin position="275"/>
        <end position="298"/>
    </location>
</feature>
<evidence type="ECO:0000313" key="11">
    <source>
        <dbReference type="Proteomes" id="UP000282613"/>
    </source>
</evidence>
<feature type="region of interest" description="Disordered" evidence="8">
    <location>
        <begin position="477"/>
        <end position="498"/>
    </location>
</feature>
<dbReference type="CDD" id="cd11406">
    <property type="entry name" value="bHLHzip_Max"/>
    <property type="match status" value="1"/>
</dbReference>
<feature type="coiled-coil region" evidence="7">
    <location>
        <begin position="165"/>
        <end position="192"/>
    </location>
</feature>
<feature type="compositionally biased region" description="Basic and acidic residues" evidence="8">
    <location>
        <begin position="81"/>
        <end position="105"/>
    </location>
</feature>
<gene>
    <name evidence="10" type="ORF">TASK_LOCUS6381</name>
</gene>
<evidence type="ECO:0000313" key="12">
    <source>
        <dbReference type="WBParaSite" id="TASK_0000638001-mRNA-1"/>
    </source>
</evidence>
<feature type="region of interest" description="Disordered" evidence="8">
    <location>
        <begin position="212"/>
        <end position="260"/>
    </location>
</feature>
<feature type="compositionally biased region" description="Basic residues" evidence="8">
    <location>
        <begin position="106"/>
        <end position="116"/>
    </location>
</feature>
<evidence type="ECO:0000256" key="2">
    <source>
        <dbReference type="ARBA" id="ARBA00023015"/>
    </source>
</evidence>
<dbReference type="GO" id="GO:0045944">
    <property type="term" value="P:positive regulation of transcription by RNA polymerase II"/>
    <property type="evidence" value="ECO:0007669"/>
    <property type="project" value="TreeGrafter"/>
</dbReference>
<dbReference type="WBParaSite" id="TASK_0000638001-mRNA-1">
    <property type="protein sequence ID" value="TASK_0000638001-mRNA-1"/>
    <property type="gene ID" value="TASK_0000638001"/>
</dbReference>
<dbReference type="GO" id="GO:0046983">
    <property type="term" value="F:protein dimerization activity"/>
    <property type="evidence" value="ECO:0007669"/>
    <property type="project" value="InterPro"/>
</dbReference>
<dbReference type="AlphaFoldDB" id="A0A0R3W7U6"/>
<dbReference type="PROSITE" id="PS50888">
    <property type="entry name" value="BHLH"/>
    <property type="match status" value="1"/>
</dbReference>
<proteinExistence type="inferred from homology"/>
<evidence type="ECO:0000313" key="10">
    <source>
        <dbReference type="EMBL" id="VDK36590.1"/>
    </source>
</evidence>
<feature type="compositionally biased region" description="Acidic residues" evidence="8">
    <location>
        <begin position="13"/>
        <end position="38"/>
    </location>
</feature>
<keyword evidence="7" id="KW-0175">Coiled coil</keyword>
<organism evidence="12">
    <name type="scientific">Taenia asiatica</name>
    <name type="common">Asian tapeworm</name>
    <dbReference type="NCBI Taxonomy" id="60517"/>
    <lineage>
        <taxon>Eukaryota</taxon>
        <taxon>Metazoa</taxon>
        <taxon>Spiralia</taxon>
        <taxon>Lophotrochozoa</taxon>
        <taxon>Platyhelminthes</taxon>
        <taxon>Cestoda</taxon>
        <taxon>Eucestoda</taxon>
        <taxon>Cyclophyllidea</taxon>
        <taxon>Taeniidae</taxon>
        <taxon>Taenia</taxon>
    </lineage>
</organism>
<dbReference type="GO" id="GO:0090575">
    <property type="term" value="C:RNA polymerase II transcription regulator complex"/>
    <property type="evidence" value="ECO:0007669"/>
    <property type="project" value="TreeGrafter"/>
</dbReference>
<evidence type="ECO:0000256" key="5">
    <source>
        <dbReference type="ARBA" id="ARBA00023163"/>
    </source>
</evidence>
<dbReference type="InterPro" id="IPR011598">
    <property type="entry name" value="bHLH_dom"/>
</dbReference>
<feature type="domain" description="BHLH" evidence="9">
    <location>
        <begin position="103"/>
        <end position="154"/>
    </location>
</feature>
<keyword evidence="5" id="KW-0804">Transcription</keyword>
<evidence type="ECO:0000259" key="9">
    <source>
        <dbReference type="PROSITE" id="PS50888"/>
    </source>
</evidence>
<dbReference type="PANTHER" id="PTHR10328:SF3">
    <property type="entry name" value="PROTEIN MAX"/>
    <property type="match status" value="1"/>
</dbReference>
<keyword evidence="4" id="KW-0010">Activator</keyword>
<dbReference type="STRING" id="60517.A0A0R3W7U6"/>
<dbReference type="Gene3D" id="4.10.280.10">
    <property type="entry name" value="Helix-loop-helix DNA-binding domain"/>
    <property type="match status" value="1"/>
</dbReference>
<sequence>MSHYASASKSYDEDYAGDDDDMEDEDGYDCLSDYDGDMDGASATVSGEGPSNSGDRRGDGYASRSSYHHAGKVSVGGNGRHRTDFRRYRNASDRVMPDHSDDNRRDHHNHLERKRRASIKGSYCDLREAIPSLRGSKASRAVTLQRAAEYIETLTKSNREHSCCVDELTRQNDILERQVQDLYQNYQRLENDEYALTQAAAVTQSGAPLNQAGVSGSFNAPPPPSTLPVTSSSPTTSSTGNSTPTTAAHAPNCGSTGSSCNSSTGFSIPVRVVSQHQPSTGSNTSSPDDPPSTGIPSSGLAQLSYAALQLQQQQQQSVVPSNTITAKPPVSLTTVVTTSPPPMARLITLESSNAAPSSASRSVVPQRIRLSNSLSTSSGGRPIVVVSTSSSSSGTPATSTTFSALDTAVLKARTARPPLDQQQHHHHHVVVGSNVEVVSSSTTPAVPISVAPASNMASPTQVLAHPRRVVIVSAQPHQECLPPPSQAAPIVSSKQSPH</sequence>
<feature type="compositionally biased region" description="Low complexity" evidence="8">
    <location>
        <begin position="278"/>
        <end position="298"/>
    </location>
</feature>
<dbReference type="PANTHER" id="PTHR10328">
    <property type="entry name" value="PROTEIN MAX MYC-ASSOCIATED FACTOR X"/>
    <property type="match status" value="1"/>
</dbReference>
<evidence type="ECO:0000256" key="3">
    <source>
        <dbReference type="ARBA" id="ARBA00023125"/>
    </source>
</evidence>
<accession>A0A0R3W7U6</accession>
<dbReference type="GO" id="GO:0003677">
    <property type="term" value="F:DNA binding"/>
    <property type="evidence" value="ECO:0007669"/>
    <property type="project" value="UniProtKB-KW"/>
</dbReference>
<evidence type="ECO:0000256" key="4">
    <source>
        <dbReference type="ARBA" id="ARBA00023159"/>
    </source>
</evidence>
<feature type="compositionally biased region" description="Low complexity" evidence="8">
    <location>
        <begin position="227"/>
        <end position="260"/>
    </location>
</feature>
<comment type="similarity">
    <text evidence="1">Belongs to the MAX family.</text>
</comment>
<reference evidence="10 11" key="2">
    <citation type="submission" date="2018-11" db="EMBL/GenBank/DDBJ databases">
        <authorList>
            <consortium name="Pathogen Informatics"/>
        </authorList>
    </citation>
    <scope>NUCLEOTIDE SEQUENCE [LARGE SCALE GENOMIC DNA]</scope>
</reference>
<protein>
    <submittedName>
        <fullName evidence="12">BHLH domain-containing protein</fullName>
    </submittedName>
</protein>
<dbReference type="Pfam" id="PF00010">
    <property type="entry name" value="HLH"/>
    <property type="match status" value="1"/>
</dbReference>
<evidence type="ECO:0000256" key="1">
    <source>
        <dbReference type="ARBA" id="ARBA00007628"/>
    </source>
</evidence>
<evidence type="ECO:0000256" key="6">
    <source>
        <dbReference type="ARBA" id="ARBA00023242"/>
    </source>
</evidence>
<keyword evidence="2" id="KW-0805">Transcription regulation</keyword>
<evidence type="ECO:0000256" key="7">
    <source>
        <dbReference type="SAM" id="Coils"/>
    </source>
</evidence>
<reference evidence="12" key="1">
    <citation type="submission" date="2017-02" db="UniProtKB">
        <authorList>
            <consortium name="WormBaseParasite"/>
        </authorList>
    </citation>
    <scope>IDENTIFICATION</scope>
</reference>
<keyword evidence="3" id="KW-0238">DNA-binding</keyword>
<name>A0A0R3W7U6_TAEAS</name>
<dbReference type="InterPro" id="IPR036638">
    <property type="entry name" value="HLH_DNA-bd_sf"/>
</dbReference>
<keyword evidence="11" id="KW-1185">Reference proteome</keyword>
<evidence type="ECO:0000256" key="8">
    <source>
        <dbReference type="SAM" id="MobiDB-lite"/>
    </source>
</evidence>
<dbReference type="Proteomes" id="UP000282613">
    <property type="component" value="Unassembled WGS sequence"/>
</dbReference>
<dbReference type="GO" id="GO:0003700">
    <property type="term" value="F:DNA-binding transcription factor activity"/>
    <property type="evidence" value="ECO:0007669"/>
    <property type="project" value="TreeGrafter"/>
</dbReference>
<dbReference type="SUPFAM" id="SSF47459">
    <property type="entry name" value="HLH, helix-loop-helix DNA-binding domain"/>
    <property type="match status" value="1"/>
</dbReference>